<sequence>MGAWGEGLYEEDEACDVRDSISMLSKMPANGDEILEILIEQYGPVEDLEDDGVPNFWMVVADQYSKKGIVSEKVRMNALKAMDSGYDIQDLKARGLEEKGLKARLKVHAKLKERINNPEPESKRRVAKNPPKQVVKEGEVYVFPTMQGKGLNAWFSSWEEAGFKPDGWGSLIITSTGREYDWFPWATYVPVNTSPAEKATLEKVLNGRTLFGDGVAYCIPKQNHFKRMEMEKIGEIILESESIEKLVKKQRSTPKQVVACGWSICSGAFSSDKEGLVDVRELLQRKS</sequence>
<name>A0A364NJ72_9GAMM</name>
<dbReference type="AlphaFoldDB" id="A0A364NJ72"/>
<evidence type="ECO:0000313" key="1">
    <source>
        <dbReference type="EMBL" id="RAU17070.1"/>
    </source>
</evidence>
<keyword evidence="2" id="KW-1185">Reference proteome</keyword>
<reference evidence="1 2" key="1">
    <citation type="submission" date="2018-06" db="EMBL/GenBank/DDBJ databases">
        <title>Nitrincola tibetense sp. nov., isolated from Lake XuguoCo on Tibetan Plateau.</title>
        <authorList>
            <person name="Xing P."/>
        </authorList>
    </citation>
    <scope>NUCLEOTIDE SEQUENCE [LARGE SCALE GENOMIC DNA]</scope>
    <source>
        <strain evidence="2">xg18</strain>
    </source>
</reference>
<comment type="caution">
    <text evidence="1">The sequence shown here is derived from an EMBL/GenBank/DDBJ whole genome shotgun (WGS) entry which is preliminary data.</text>
</comment>
<proteinExistence type="predicted"/>
<organism evidence="1 2">
    <name type="scientific">Nitrincola tibetensis</name>
    <dbReference type="NCBI Taxonomy" id="2219697"/>
    <lineage>
        <taxon>Bacteria</taxon>
        <taxon>Pseudomonadati</taxon>
        <taxon>Pseudomonadota</taxon>
        <taxon>Gammaproteobacteria</taxon>
        <taxon>Oceanospirillales</taxon>
        <taxon>Oceanospirillaceae</taxon>
        <taxon>Nitrincola</taxon>
    </lineage>
</organism>
<accession>A0A364NJ72</accession>
<gene>
    <name evidence="1" type="ORF">DN062_14220</name>
</gene>
<dbReference type="OrthoDB" id="8914041at2"/>
<protein>
    <recommendedName>
        <fullName evidence="3">DUF4259 domain-containing protein</fullName>
    </recommendedName>
</protein>
<dbReference type="Proteomes" id="UP000250744">
    <property type="component" value="Unassembled WGS sequence"/>
</dbReference>
<evidence type="ECO:0000313" key="2">
    <source>
        <dbReference type="Proteomes" id="UP000250744"/>
    </source>
</evidence>
<dbReference type="RefSeq" id="WP_112159977.1">
    <property type="nucleotide sequence ID" value="NZ_QKRX01000012.1"/>
</dbReference>
<dbReference type="EMBL" id="QKRX01000012">
    <property type="protein sequence ID" value="RAU17070.1"/>
    <property type="molecule type" value="Genomic_DNA"/>
</dbReference>
<evidence type="ECO:0008006" key="3">
    <source>
        <dbReference type="Google" id="ProtNLM"/>
    </source>
</evidence>